<accession>A0A935JZP8</accession>
<dbReference type="EMBL" id="JADJMS010000002">
    <property type="protein sequence ID" value="MBK7413833.1"/>
    <property type="molecule type" value="Genomic_DNA"/>
</dbReference>
<dbReference type="AlphaFoldDB" id="A0A935JZP8"/>
<reference evidence="1 2" key="1">
    <citation type="submission" date="2020-10" db="EMBL/GenBank/DDBJ databases">
        <title>Connecting structure to function with the recovery of over 1000 high-quality activated sludge metagenome-assembled genomes encoding full-length rRNA genes using long-read sequencing.</title>
        <authorList>
            <person name="Singleton C.M."/>
            <person name="Petriglieri F."/>
            <person name="Kristensen J.M."/>
            <person name="Kirkegaard R.H."/>
            <person name="Michaelsen T.Y."/>
            <person name="Andersen M.H."/>
            <person name="Karst S.M."/>
            <person name="Dueholm M.S."/>
            <person name="Nielsen P.H."/>
            <person name="Albertsen M."/>
        </authorList>
    </citation>
    <scope>NUCLEOTIDE SEQUENCE [LARGE SCALE GENOMIC DNA]</scope>
    <source>
        <strain evidence="1">EsbW_18-Q3-R4-48_BATAC.463</strain>
    </source>
</reference>
<evidence type="ECO:0000313" key="1">
    <source>
        <dbReference type="EMBL" id="MBK7413833.1"/>
    </source>
</evidence>
<gene>
    <name evidence="1" type="ORF">IPJ38_00500</name>
</gene>
<organism evidence="1 2">
    <name type="scientific">Candidatus Dechloromonas phosphorivorans</name>
    <dbReference type="NCBI Taxonomy" id="2899244"/>
    <lineage>
        <taxon>Bacteria</taxon>
        <taxon>Pseudomonadati</taxon>
        <taxon>Pseudomonadota</taxon>
        <taxon>Betaproteobacteria</taxon>
        <taxon>Rhodocyclales</taxon>
        <taxon>Azonexaceae</taxon>
        <taxon>Dechloromonas</taxon>
    </lineage>
</organism>
<dbReference type="InterPro" id="IPR013783">
    <property type="entry name" value="Ig-like_fold"/>
</dbReference>
<evidence type="ECO:0000313" key="2">
    <source>
        <dbReference type="Proteomes" id="UP000739411"/>
    </source>
</evidence>
<comment type="caution">
    <text evidence="1">The sequence shown here is derived from an EMBL/GenBank/DDBJ whole genome shotgun (WGS) entry which is preliminary data.</text>
</comment>
<name>A0A935JZP8_9RHOO</name>
<protein>
    <recommendedName>
        <fullName evidence="3">Big-1 domain-containing protein</fullName>
    </recommendedName>
</protein>
<evidence type="ECO:0008006" key="3">
    <source>
        <dbReference type="Google" id="ProtNLM"/>
    </source>
</evidence>
<proteinExistence type="predicted"/>
<sequence>MKRQQLLNMWSPHRQGLWFLITSHPSKSASASLETPLTITVQAPSSSSVTFVSSLGGWDSTGRNTITKAVDPDKKTVSADLKASIAGVATVQIYDEAKPSTVDKMTVAFSASLANAYRITIQATPTVVPQTLGSTSGISTLIATVTDLSGNPVGDAPVAFEIIKNTGVGETVSPAIVMTAGTTSSGQVLGQAKSTFTAGSLSSTTGGVVIRASVVGKSLTTSIAPSGDDAKLTIGGTAGSVSIGRSTVTEVGGNNSLYIMPISVVVADSNGNSVVGAKVSLSSFPVSFNAEGRGCDVTSGYGDFLNEDSNENQALDPGEDGLRIPFPLGVTGLLSTSGVASTSDGKLTPPNSASGTLPSTVTTDASGVATFNLTYTKSNALWIFARIRASVIVLGTETVGESVFRLPALEGDIGPCRIPNSPYLY</sequence>
<dbReference type="Proteomes" id="UP000739411">
    <property type="component" value="Unassembled WGS sequence"/>
</dbReference>
<dbReference type="Gene3D" id="2.60.40.10">
    <property type="entry name" value="Immunoglobulins"/>
    <property type="match status" value="2"/>
</dbReference>